<dbReference type="EMBL" id="DVJS01000113">
    <property type="protein sequence ID" value="HIS97252.1"/>
    <property type="molecule type" value="Genomic_DNA"/>
</dbReference>
<dbReference type="Proteomes" id="UP000886876">
    <property type="component" value="Unassembled WGS sequence"/>
</dbReference>
<reference evidence="2" key="1">
    <citation type="submission" date="2020-10" db="EMBL/GenBank/DDBJ databases">
        <authorList>
            <person name="Gilroy R."/>
        </authorList>
    </citation>
    <scope>NUCLEOTIDE SEQUENCE</scope>
    <source>
        <strain evidence="2">ChiHecec3B27-6122</strain>
    </source>
</reference>
<keyword evidence="1" id="KW-0812">Transmembrane</keyword>
<keyword evidence="1" id="KW-1133">Transmembrane helix</keyword>
<organism evidence="2 3">
    <name type="scientific">Candidatus Scatomorpha pullistercoris</name>
    <dbReference type="NCBI Taxonomy" id="2840929"/>
    <lineage>
        <taxon>Bacteria</taxon>
        <taxon>Bacillati</taxon>
        <taxon>Bacillota</taxon>
        <taxon>Clostridia</taxon>
        <taxon>Eubacteriales</taxon>
        <taxon>Candidatus Scatomorpha</taxon>
    </lineage>
</organism>
<feature type="transmembrane region" description="Helical" evidence="1">
    <location>
        <begin position="6"/>
        <end position="26"/>
    </location>
</feature>
<dbReference type="AlphaFoldDB" id="A0A9D1G595"/>
<name>A0A9D1G595_9FIRM</name>
<evidence type="ECO:0000313" key="3">
    <source>
        <dbReference type="Proteomes" id="UP000886876"/>
    </source>
</evidence>
<evidence type="ECO:0008006" key="4">
    <source>
        <dbReference type="Google" id="ProtNLM"/>
    </source>
</evidence>
<accession>A0A9D1G595</accession>
<proteinExistence type="predicted"/>
<evidence type="ECO:0000313" key="2">
    <source>
        <dbReference type="EMBL" id="HIS97252.1"/>
    </source>
</evidence>
<evidence type="ECO:0000256" key="1">
    <source>
        <dbReference type="SAM" id="Phobius"/>
    </source>
</evidence>
<gene>
    <name evidence="2" type="ORF">IAD42_04680</name>
</gene>
<reference evidence="2" key="2">
    <citation type="journal article" date="2021" name="PeerJ">
        <title>Extensive microbial diversity within the chicken gut microbiome revealed by metagenomics and culture.</title>
        <authorList>
            <person name="Gilroy R."/>
            <person name="Ravi A."/>
            <person name="Getino M."/>
            <person name="Pursley I."/>
            <person name="Horton D.L."/>
            <person name="Alikhan N.F."/>
            <person name="Baker D."/>
            <person name="Gharbi K."/>
            <person name="Hall N."/>
            <person name="Watson M."/>
            <person name="Adriaenssens E.M."/>
            <person name="Foster-Nyarko E."/>
            <person name="Jarju S."/>
            <person name="Secka A."/>
            <person name="Antonio M."/>
            <person name="Oren A."/>
            <person name="Chaudhuri R.R."/>
            <person name="La Ragione R."/>
            <person name="Hildebrand F."/>
            <person name="Pallen M.J."/>
        </authorList>
    </citation>
    <scope>NUCLEOTIDE SEQUENCE</scope>
    <source>
        <strain evidence="2">ChiHecec3B27-6122</strain>
    </source>
</reference>
<sequence>MDSVKVKNFIILVLVIVDLALLVLVVRDAARGSEQRKEAIEGAREVLLSHGISVSEDADLGEREGSSYSVSRSDEAERLAAEAIFGEVEVIDRGGGIVMYSAVSGEVTFRGAGGLEMQYYGISAPETDEPEKLALEMSRTLGAEAYSEDISSVTEGETTTVSVGCSWMGSRIVNCELNYTFKGGKLLYVSGSRPLGESSSERLEEIIDVPTVLMRFIELTQQQGHVCSMLEELELCYLYSGTASGGGSLSPVWQLRTDTGYFYINAITGKEESVS</sequence>
<protein>
    <recommendedName>
        <fullName evidence="4">Regulatory protein YycH-like domain-containing protein</fullName>
    </recommendedName>
</protein>
<comment type="caution">
    <text evidence="2">The sequence shown here is derived from an EMBL/GenBank/DDBJ whole genome shotgun (WGS) entry which is preliminary data.</text>
</comment>
<keyword evidence="1" id="KW-0472">Membrane</keyword>